<feature type="region of interest" description="Disordered" evidence="1">
    <location>
        <begin position="371"/>
        <end position="444"/>
    </location>
</feature>
<gene>
    <name evidence="3" type="ORF">DM02DRAFT_643711</name>
</gene>
<name>A0A2V1DJC0_9PLEO</name>
<dbReference type="STRING" id="97972.A0A2V1DJC0"/>
<organism evidence="3 4">
    <name type="scientific">Periconia macrospinosa</name>
    <dbReference type="NCBI Taxonomy" id="97972"/>
    <lineage>
        <taxon>Eukaryota</taxon>
        <taxon>Fungi</taxon>
        <taxon>Dikarya</taxon>
        <taxon>Ascomycota</taxon>
        <taxon>Pezizomycotina</taxon>
        <taxon>Dothideomycetes</taxon>
        <taxon>Pleosporomycetidae</taxon>
        <taxon>Pleosporales</taxon>
        <taxon>Massarineae</taxon>
        <taxon>Periconiaceae</taxon>
        <taxon>Periconia</taxon>
    </lineage>
</organism>
<proteinExistence type="predicted"/>
<feature type="transmembrane region" description="Helical" evidence="2">
    <location>
        <begin position="261"/>
        <end position="280"/>
    </location>
</feature>
<keyword evidence="2" id="KW-1133">Transmembrane helix</keyword>
<feature type="compositionally biased region" description="Basic residues" evidence="1">
    <location>
        <begin position="71"/>
        <end position="91"/>
    </location>
</feature>
<protein>
    <submittedName>
        <fullName evidence="3">Uncharacterized protein</fullName>
    </submittedName>
</protein>
<feature type="compositionally biased region" description="Basic and acidic residues" evidence="1">
    <location>
        <begin position="45"/>
        <end position="60"/>
    </location>
</feature>
<feature type="region of interest" description="Disordered" evidence="1">
    <location>
        <begin position="45"/>
        <end position="124"/>
    </location>
</feature>
<keyword evidence="2" id="KW-0812">Transmembrane</keyword>
<evidence type="ECO:0000313" key="3">
    <source>
        <dbReference type="EMBL" id="PVH98220.1"/>
    </source>
</evidence>
<feature type="compositionally biased region" description="Basic and acidic residues" evidence="1">
    <location>
        <begin position="108"/>
        <end position="119"/>
    </location>
</feature>
<evidence type="ECO:0000256" key="1">
    <source>
        <dbReference type="SAM" id="MobiDB-lite"/>
    </source>
</evidence>
<keyword evidence="2" id="KW-0472">Membrane</keyword>
<accession>A0A2V1DJC0</accession>
<dbReference type="Proteomes" id="UP000244855">
    <property type="component" value="Unassembled WGS sequence"/>
</dbReference>
<evidence type="ECO:0000313" key="4">
    <source>
        <dbReference type="Proteomes" id="UP000244855"/>
    </source>
</evidence>
<dbReference type="OrthoDB" id="5402307at2759"/>
<feature type="compositionally biased region" description="Basic residues" evidence="1">
    <location>
        <begin position="378"/>
        <end position="395"/>
    </location>
</feature>
<reference evidence="3 4" key="1">
    <citation type="journal article" date="2018" name="Sci. Rep.">
        <title>Comparative genomics provides insights into the lifestyle and reveals functional heterogeneity of dark septate endophytic fungi.</title>
        <authorList>
            <person name="Knapp D.G."/>
            <person name="Nemeth J.B."/>
            <person name="Barry K."/>
            <person name="Hainaut M."/>
            <person name="Henrissat B."/>
            <person name="Johnson J."/>
            <person name="Kuo A."/>
            <person name="Lim J.H.P."/>
            <person name="Lipzen A."/>
            <person name="Nolan M."/>
            <person name="Ohm R.A."/>
            <person name="Tamas L."/>
            <person name="Grigoriev I.V."/>
            <person name="Spatafora J.W."/>
            <person name="Nagy L.G."/>
            <person name="Kovacs G.M."/>
        </authorList>
    </citation>
    <scope>NUCLEOTIDE SEQUENCE [LARGE SCALE GENOMIC DNA]</scope>
    <source>
        <strain evidence="3 4">DSE2036</strain>
    </source>
</reference>
<dbReference type="AlphaFoldDB" id="A0A2V1DJC0"/>
<dbReference type="EMBL" id="KZ805418">
    <property type="protein sequence ID" value="PVH98220.1"/>
    <property type="molecule type" value="Genomic_DNA"/>
</dbReference>
<keyword evidence="4" id="KW-1185">Reference proteome</keyword>
<feature type="compositionally biased region" description="Basic and acidic residues" evidence="1">
    <location>
        <begin position="421"/>
        <end position="431"/>
    </location>
</feature>
<sequence length="444" mass="48833">MGIGETITVINKSGKVVSSSKHIVNVFKEAKSAYRERKAEIKAERDAAAVEHKKMRDDMKALQLDDDTRSRTSRHSKATHRSSKSRRHHSRPPLERGYTDSFFANDLDSPRSPHARFEQDLAGGAREAHARELVRRNTEAFAVAAPQERTTRSRSESHIDMDLAYGEYIPPPVPAKQYDDNELREQASKLTRLLDEANCLQHSAVTTIENLQKNPDALAAVALTLAEISTMLGKMGPGVLLSFKTAFPAVVALLASPQFMIAAGVGVGVTVVALGGYKIIKKMQANKEEDRMLESPLQAAPAPPPLAARAPLAVEDSYQGLDELEPPELGRIEMWRRGIADVQASSQGTSVDGEFITPAATRHLVAEGVLDEDDIKSRRSTKSRHRSSNHHHHHRAESTSKSAKTRKSGAPGSTASGRSHTVKEKREKEPSLVKQLFRSRTVAY</sequence>
<evidence type="ECO:0000256" key="2">
    <source>
        <dbReference type="SAM" id="Phobius"/>
    </source>
</evidence>